<dbReference type="Proteomes" id="UP000199045">
    <property type="component" value="Unassembled WGS sequence"/>
</dbReference>
<evidence type="ECO:0000313" key="1">
    <source>
        <dbReference type="EMBL" id="SDF59905.1"/>
    </source>
</evidence>
<accession>A0A1G7ME04</accession>
<reference evidence="2" key="1">
    <citation type="submission" date="2016-10" db="EMBL/GenBank/DDBJ databases">
        <authorList>
            <person name="Varghese N."/>
            <person name="Submissions S."/>
        </authorList>
    </citation>
    <scope>NUCLEOTIDE SEQUENCE [LARGE SCALE GENOMIC DNA]</scope>
    <source>
        <strain evidence="2">DSM 527</strain>
    </source>
</reference>
<proteinExistence type="predicted"/>
<sequence length="126" mass="15138">MMKALENFTNADKGKAIFELFPRHIPKLIKELQAHCQDIVKNRHAIESNWPENHLVTADFWVDTADDTDDIIELKYKLLCRNMKFFLFEFFETPRFVVVMDFIQRYSIDRINDERYELAVKLFFGE</sequence>
<dbReference type="AlphaFoldDB" id="A0A1G7ME04"/>
<dbReference type="STRING" id="104663.SAMN04488121_102386"/>
<protein>
    <submittedName>
        <fullName evidence="1">Uncharacterized protein</fullName>
    </submittedName>
</protein>
<evidence type="ECO:0000313" key="2">
    <source>
        <dbReference type="Proteomes" id="UP000199045"/>
    </source>
</evidence>
<gene>
    <name evidence="1" type="ORF">SAMN04488121_102386</name>
</gene>
<organism evidence="1 2">
    <name type="scientific">Chitinophaga filiformis</name>
    <name type="common">Myxococcus filiformis</name>
    <name type="synonym">Flexibacter filiformis</name>
    <dbReference type="NCBI Taxonomy" id="104663"/>
    <lineage>
        <taxon>Bacteria</taxon>
        <taxon>Pseudomonadati</taxon>
        <taxon>Bacteroidota</taxon>
        <taxon>Chitinophagia</taxon>
        <taxon>Chitinophagales</taxon>
        <taxon>Chitinophagaceae</taxon>
        <taxon>Chitinophaga</taxon>
    </lineage>
</organism>
<dbReference type="EMBL" id="FNBN01000002">
    <property type="protein sequence ID" value="SDF59905.1"/>
    <property type="molecule type" value="Genomic_DNA"/>
</dbReference>
<name>A0A1G7ME04_CHIFI</name>